<evidence type="ECO:0000313" key="8">
    <source>
        <dbReference type="Proteomes" id="UP001154078"/>
    </source>
</evidence>
<dbReference type="SUPFAM" id="SSF55729">
    <property type="entry name" value="Acyl-CoA N-acyltransferases (Nat)"/>
    <property type="match status" value="1"/>
</dbReference>
<gene>
    <name evidence="7" type="ORF">MELIAE_LOCUS3143</name>
</gene>
<dbReference type="PANTHER" id="PTHR13350:SF1">
    <property type="entry name" value="INTEGRATOR COMPLEX SUBUNIT 8"/>
    <property type="match status" value="1"/>
</dbReference>
<evidence type="ECO:0000256" key="2">
    <source>
        <dbReference type="ARBA" id="ARBA00004286"/>
    </source>
</evidence>
<protein>
    <recommendedName>
        <fullName evidence="6">INTS8 TPR repeats domain-containing protein</fullName>
    </recommendedName>
</protein>
<evidence type="ECO:0000259" key="6">
    <source>
        <dbReference type="Pfam" id="PF25756"/>
    </source>
</evidence>
<organism evidence="7 8">
    <name type="scientific">Brassicogethes aeneus</name>
    <name type="common">Rape pollen beetle</name>
    <name type="synonym">Meligethes aeneus</name>
    <dbReference type="NCBI Taxonomy" id="1431903"/>
    <lineage>
        <taxon>Eukaryota</taxon>
        <taxon>Metazoa</taxon>
        <taxon>Ecdysozoa</taxon>
        <taxon>Arthropoda</taxon>
        <taxon>Hexapoda</taxon>
        <taxon>Insecta</taxon>
        <taxon>Pterygota</taxon>
        <taxon>Neoptera</taxon>
        <taxon>Endopterygota</taxon>
        <taxon>Coleoptera</taxon>
        <taxon>Polyphaga</taxon>
        <taxon>Cucujiformia</taxon>
        <taxon>Nitidulidae</taxon>
        <taxon>Meligethinae</taxon>
        <taxon>Brassicogethes</taxon>
    </lineage>
</organism>
<dbReference type="InterPro" id="IPR016181">
    <property type="entry name" value="Acyl_CoA_acyltransferase"/>
</dbReference>
<dbReference type="PANTHER" id="PTHR13350">
    <property type="entry name" value="INTEGRATOR COMPLEX SUBUNIT 8"/>
    <property type="match status" value="1"/>
</dbReference>
<reference evidence="7" key="1">
    <citation type="submission" date="2021-12" db="EMBL/GenBank/DDBJ databases">
        <authorList>
            <person name="King R."/>
        </authorList>
    </citation>
    <scope>NUCLEOTIDE SEQUENCE</scope>
</reference>
<comment type="similarity">
    <text evidence="3">Belongs to the Integrator subunit 8 family.</text>
</comment>
<dbReference type="Gene3D" id="3.90.980.20">
    <property type="match status" value="1"/>
</dbReference>
<feature type="domain" description="INTS8 TPR repeats" evidence="6">
    <location>
        <begin position="488"/>
        <end position="983"/>
    </location>
</feature>
<dbReference type="InterPro" id="IPR038751">
    <property type="entry name" value="INTS8"/>
</dbReference>
<proteinExistence type="inferred from homology"/>
<evidence type="ECO:0000256" key="1">
    <source>
        <dbReference type="ARBA" id="ARBA00004123"/>
    </source>
</evidence>
<dbReference type="OrthoDB" id="64340at2759"/>
<dbReference type="Gene3D" id="3.40.630.30">
    <property type="match status" value="1"/>
</dbReference>
<dbReference type="GO" id="GO:0034472">
    <property type="term" value="P:snRNA 3'-end processing"/>
    <property type="evidence" value="ECO:0007669"/>
    <property type="project" value="InterPro"/>
</dbReference>
<name>A0A9P0FCI3_BRAAE</name>
<dbReference type="Pfam" id="PF25756">
    <property type="entry name" value="TPR_INTS8"/>
    <property type="match status" value="1"/>
</dbReference>
<comment type="subcellular location">
    <subcellularLocation>
        <location evidence="2">Chromosome</location>
    </subcellularLocation>
    <subcellularLocation>
        <location evidence="1">Nucleus</location>
    </subcellularLocation>
</comment>
<sequence length="1440" mass="166395">MEVDPFRPATVPISSETVMWFEFLLNKDLLKNHLEQECIDPSPTELITKFYDVISDILRTKIENENIEIIRVDPPEEVRPKQSAKNIALKILSLRVMAFLKWNLVQLRSLPFKTQINLLQDLIFFTNDNITLEIPNITYDESVHSNKPYLFSLVIYHRWLLYTTIHRITPNWQLRFGLNEMSTIEENIFCSPESIEKTISFLNNSLKWTDTLGMLTFDCFQLPTETIDKAECDWSKTLPISKEEFSAQVNYDLGTFYFYREEYLVAKEKFGSSLEFYNAIEKKNGFMDFDKEVLDVYVRACNCFTEGAKGNLLEQLNSSIVNQYMGITTILQQDNVQKEIPLSHRLNLELDIQGAVSSGTFTVARDLLSKIKASNIVRCVLDQKPLYQCAIVNEKDADSFVKACLSTWKQFSMHDKGILKTFLLELILRKDIPHILPLIHSCEIGKMFDKLDLQYISKHTEEHCDIPESLMTTGFTMFDFSKRKKPKIELRQLEQKLISTYDHKEVRDLLVKIAMTNLGTSVWKINPQWVLPIPLTSVIKSLMRGFLQDFAFVLLAKSREQMLNKCWNSSLELLIILDKELQIHAGNDVVAKLYKLVSWEILLVQITQSLDEWPKQTIDRNALANACEVCLQSNESVLPRVEIKEQCVICLLNMGRWDFLINFDKRWSTFEITAAIALACQEVVKHKGAKAFSKNLWDLCKNFFYSNVLINNIFLVLPIFANQPSQSKRGNSGANFQEPQITNMKLNMMSIITKLKDSMGLTVIISVLAKIYNVLKDEPTLELQVEYANQWPDVISNAKSYNTVAVCDLLSEIVLQSLEDYPSNVSWLRLMGDINFANTHYKVSLSYYLKSLLICNDYFNIPVRNDDHVFRRMIKCCTSLGCHTQAAVLCQFFEKPDYLLAFRILGDQKSCNDAIDAYYHCFWDTNILEYLIHVHNKKGEFQRRKCAVQEIGLLELNSNNNEEIQREASNLRKSIFLRALCKQDEGLECSVCNKSIHQKCLKRGSVPGGLCGDLFFTLICQECSSNNSETFCRNKMSWLQVIHLVLYHLQNKSPGLARKGFFHWRNHVATFVHKNWETLLGNDVKKRKKWMGTVAGTLSHFGNIGIFLSGTAVFNEAAWWTLAYPKLTPIVTSNLYNLYTMEKAKAKLNNENKFNSDSEFFSIILKKYIHNEELIQPFNTGAIQAIEEPINVTSTNNTKNSKKRNINPSIETQTKKLFKLSHSVMLSDDLTSQFNVAESNTPSEIVPQIPNKTIEKPEKKEGLKLLDPFCHYNTSLSNLSKLSFEQIQLKLTGGMRKEPILSPYSGIYLKPYIRRDTTTFPVWLKLMAELQLTVNRRNNQYELPPREPIDYTYVQPEHIPAINSLPAWRNCGIAKFMIYHLIQTSLGKDITLHVSINSPALFLYQKFGFKVEQYVMNFYDKYYRDDVKESKHAFFCRLER</sequence>
<keyword evidence="8" id="KW-1185">Reference proteome</keyword>
<keyword evidence="5" id="KW-0539">Nucleus</keyword>
<evidence type="ECO:0000256" key="3">
    <source>
        <dbReference type="ARBA" id="ARBA00007147"/>
    </source>
</evidence>
<dbReference type="InterPro" id="IPR057980">
    <property type="entry name" value="TPR_INTS8"/>
</dbReference>
<keyword evidence="4" id="KW-0158">Chromosome</keyword>
<evidence type="ECO:0000256" key="4">
    <source>
        <dbReference type="ARBA" id="ARBA00022454"/>
    </source>
</evidence>
<accession>A0A9P0FCI3</accession>
<evidence type="ECO:0000256" key="5">
    <source>
        <dbReference type="ARBA" id="ARBA00023242"/>
    </source>
</evidence>
<dbReference type="EMBL" id="OV121133">
    <property type="protein sequence ID" value="CAH0550288.1"/>
    <property type="molecule type" value="Genomic_DNA"/>
</dbReference>
<dbReference type="GO" id="GO:0005694">
    <property type="term" value="C:chromosome"/>
    <property type="evidence" value="ECO:0007669"/>
    <property type="project" value="UniProtKB-SubCell"/>
</dbReference>
<dbReference type="GO" id="GO:0032039">
    <property type="term" value="C:integrator complex"/>
    <property type="evidence" value="ECO:0007669"/>
    <property type="project" value="TreeGrafter"/>
</dbReference>
<evidence type="ECO:0000313" key="7">
    <source>
        <dbReference type="EMBL" id="CAH0550288.1"/>
    </source>
</evidence>
<dbReference type="Proteomes" id="UP001154078">
    <property type="component" value="Chromosome 2"/>
</dbReference>